<evidence type="ECO:0000256" key="2">
    <source>
        <dbReference type="SAM" id="SignalP"/>
    </source>
</evidence>
<protein>
    <submittedName>
        <fullName evidence="4">Iron ABC transporter substrate-binding protein</fullName>
    </submittedName>
</protein>
<dbReference type="GO" id="GO:0071281">
    <property type="term" value="P:cellular response to iron ion"/>
    <property type="evidence" value="ECO:0007669"/>
    <property type="project" value="TreeGrafter"/>
</dbReference>
<dbReference type="PROSITE" id="PS50983">
    <property type="entry name" value="FE_B12_PBP"/>
    <property type="match status" value="1"/>
</dbReference>
<dbReference type="PANTHER" id="PTHR30535">
    <property type="entry name" value="VITAMIN B12-BINDING PROTEIN"/>
    <property type="match status" value="1"/>
</dbReference>
<dbReference type="Proteomes" id="UP000284250">
    <property type="component" value="Unassembled WGS sequence"/>
</dbReference>
<dbReference type="Pfam" id="PF01497">
    <property type="entry name" value="Peripla_BP_2"/>
    <property type="match status" value="1"/>
</dbReference>
<reference evidence="4 5" key="1">
    <citation type="submission" date="2019-01" db="EMBL/GenBank/DDBJ databases">
        <title>Hymenobacter humicola sp. nov., isolated from soils in Antarctica.</title>
        <authorList>
            <person name="Sedlacek I."/>
            <person name="Holochova P."/>
            <person name="Kralova S."/>
            <person name="Pantucek R."/>
            <person name="Stankova E."/>
            <person name="Vrbovska V."/>
            <person name="Kristofova L."/>
            <person name="Svec P."/>
            <person name="Busse H.-J."/>
        </authorList>
    </citation>
    <scope>NUCLEOTIDE SEQUENCE [LARGE SCALE GENOMIC DNA]</scope>
    <source>
        <strain evidence="4 5">CCM 8852</strain>
    </source>
</reference>
<accession>A0A418R3J9</accession>
<evidence type="ECO:0000256" key="1">
    <source>
        <dbReference type="ARBA" id="ARBA00022729"/>
    </source>
</evidence>
<dbReference type="InterPro" id="IPR054828">
    <property type="entry name" value="Vit_B12_bind_prot"/>
</dbReference>
<keyword evidence="5" id="KW-1185">Reference proteome</keyword>
<sequence length="308" mass="34133">MLRSPVARFPRRCPALLALLALLAACRPDAPATRVAAEAAAPQHLRDDLGRALTVPAHPRRIMALAASMTEMLYAVADTATIVARTQVCDYPAAALRKPIVSSYPLDLERLVALRPEVVFTTVGITSEADAQRLQELGIPVYYQQYDTVEDIFRGLTDLGRILGRQAPARRLTDSLRAELRAIRALPIPNPAASVLAITWQDPIYVYGQNTLFTDKIRLAGGRNAVVEKFAQPYPALTREYILKLSPDVLIGGSFGQLDSTFFRLYPELRRLPAYQTRRIYGTTDNLLSRPGPRVVESVKELRALMLN</sequence>
<evidence type="ECO:0000259" key="3">
    <source>
        <dbReference type="PROSITE" id="PS50983"/>
    </source>
</evidence>
<dbReference type="AlphaFoldDB" id="A0A418R3J9"/>
<dbReference type="InterPro" id="IPR002491">
    <property type="entry name" value="ABC_transptr_periplasmic_BD"/>
</dbReference>
<name>A0A418R3J9_9BACT</name>
<dbReference type="NCBIfam" id="NF038402">
    <property type="entry name" value="TroA_like"/>
    <property type="match status" value="1"/>
</dbReference>
<proteinExistence type="predicted"/>
<keyword evidence="1 2" id="KW-0732">Signal</keyword>
<comment type="caution">
    <text evidence="4">The sequence shown here is derived from an EMBL/GenBank/DDBJ whole genome shotgun (WGS) entry which is preliminary data.</text>
</comment>
<dbReference type="OrthoDB" id="9816357at2"/>
<dbReference type="InterPro" id="IPR050902">
    <property type="entry name" value="ABC_Transporter_SBP"/>
</dbReference>
<dbReference type="SUPFAM" id="SSF53807">
    <property type="entry name" value="Helical backbone' metal receptor"/>
    <property type="match status" value="1"/>
</dbReference>
<dbReference type="PROSITE" id="PS51257">
    <property type="entry name" value="PROKAR_LIPOPROTEIN"/>
    <property type="match status" value="1"/>
</dbReference>
<feature type="domain" description="Fe/B12 periplasmic-binding" evidence="3">
    <location>
        <begin position="61"/>
        <end position="308"/>
    </location>
</feature>
<evidence type="ECO:0000313" key="4">
    <source>
        <dbReference type="EMBL" id="RIY12130.1"/>
    </source>
</evidence>
<evidence type="ECO:0000313" key="5">
    <source>
        <dbReference type="Proteomes" id="UP000284250"/>
    </source>
</evidence>
<organism evidence="4 5">
    <name type="scientific">Hymenobacter rubripertinctus</name>
    <dbReference type="NCBI Taxonomy" id="2029981"/>
    <lineage>
        <taxon>Bacteria</taxon>
        <taxon>Pseudomonadati</taxon>
        <taxon>Bacteroidota</taxon>
        <taxon>Cytophagia</taxon>
        <taxon>Cytophagales</taxon>
        <taxon>Hymenobacteraceae</taxon>
        <taxon>Hymenobacter</taxon>
    </lineage>
</organism>
<feature type="chain" id="PRO_5019220094" evidence="2">
    <location>
        <begin position="33"/>
        <end position="308"/>
    </location>
</feature>
<dbReference type="PANTHER" id="PTHR30535:SF34">
    <property type="entry name" value="MOLYBDATE-BINDING PROTEIN MOLA"/>
    <property type="match status" value="1"/>
</dbReference>
<feature type="signal peptide" evidence="2">
    <location>
        <begin position="1"/>
        <end position="32"/>
    </location>
</feature>
<dbReference type="Gene3D" id="3.40.50.1980">
    <property type="entry name" value="Nitrogenase molybdenum iron protein domain"/>
    <property type="match status" value="2"/>
</dbReference>
<dbReference type="EMBL" id="QYCN01000006">
    <property type="protein sequence ID" value="RIY12130.1"/>
    <property type="molecule type" value="Genomic_DNA"/>
</dbReference>
<dbReference type="RefSeq" id="WP_119654812.1">
    <property type="nucleotide sequence ID" value="NZ_JBHUOI010000041.1"/>
</dbReference>
<gene>
    <name evidence="4" type="ORF">D0T11_05645</name>
</gene>